<name>A0A1J9RRT9_9PEZI</name>
<protein>
    <submittedName>
        <fullName evidence="1">Uncharacterized protein</fullName>
    </submittedName>
</protein>
<dbReference type="RefSeq" id="XP_020126505.1">
    <property type="nucleotide sequence ID" value="XM_020278182.1"/>
</dbReference>
<accession>A0A1J9RRT9</accession>
<dbReference type="AlphaFoldDB" id="A0A1J9RRT9"/>
<dbReference type="Proteomes" id="UP000183809">
    <property type="component" value="Unassembled WGS sequence"/>
</dbReference>
<organism evidence="1 2">
    <name type="scientific">Diplodia corticola</name>
    <dbReference type="NCBI Taxonomy" id="236234"/>
    <lineage>
        <taxon>Eukaryota</taxon>
        <taxon>Fungi</taxon>
        <taxon>Dikarya</taxon>
        <taxon>Ascomycota</taxon>
        <taxon>Pezizomycotina</taxon>
        <taxon>Dothideomycetes</taxon>
        <taxon>Dothideomycetes incertae sedis</taxon>
        <taxon>Botryosphaeriales</taxon>
        <taxon>Botryosphaeriaceae</taxon>
        <taxon>Diplodia</taxon>
    </lineage>
</organism>
<gene>
    <name evidence="1" type="ORF">BKCO1_640003</name>
</gene>
<comment type="caution">
    <text evidence="1">The sequence shown here is derived from an EMBL/GenBank/DDBJ whole genome shotgun (WGS) entry which is preliminary data.</text>
</comment>
<dbReference type="EMBL" id="MNUE01000064">
    <property type="protein sequence ID" value="OJD30245.1"/>
    <property type="molecule type" value="Genomic_DNA"/>
</dbReference>
<sequence>MDPSTTVDPGRLKHPEAIYDKILRRSNGDRDAVPVQGVTRIYKDQFEHLMGLIKSNDKLYRSVARHVKFSFARNKLFYSFPDLVHRLFAGLLRSMIDTKIAEVAERYARRDADGNVLKNVASAITQVRAIDIDGIDADGVWEFNWGSGAQAKRLCFALDAAHAVDYNVAERRMMRLMAANKGRPGMAILVRMSNSRMELDHTKSEHKRADYTILKVTQQNLDLGKKPYVFISSRTRVKFRHKNGKERHGELRIPIRDMIGSRHTVRDLIWSSHVRFVNEDDPVTVAILEEDIVITHHELWMSLEMAENAHARKLRALNQAS</sequence>
<evidence type="ECO:0000313" key="2">
    <source>
        <dbReference type="Proteomes" id="UP000183809"/>
    </source>
</evidence>
<evidence type="ECO:0000313" key="1">
    <source>
        <dbReference type="EMBL" id="OJD30245.1"/>
    </source>
</evidence>
<keyword evidence="2" id="KW-1185">Reference proteome</keyword>
<reference evidence="1 2" key="1">
    <citation type="submission" date="2016-10" db="EMBL/GenBank/DDBJ databases">
        <title>Proteomics and genomics reveal pathogen-plant mechanisms compatible with a hemibiotrophic lifestyle of Diplodia corticola.</title>
        <authorList>
            <person name="Fernandes I."/>
            <person name="De Jonge R."/>
            <person name="Van De Peer Y."/>
            <person name="Devreese B."/>
            <person name="Alves A."/>
            <person name="Esteves A.C."/>
        </authorList>
    </citation>
    <scope>NUCLEOTIDE SEQUENCE [LARGE SCALE GENOMIC DNA]</scope>
    <source>
        <strain evidence="1 2">CBS 112549</strain>
    </source>
</reference>
<proteinExistence type="predicted"/>
<dbReference type="OrthoDB" id="10654302at2759"/>
<dbReference type="GeneID" id="31018443"/>